<dbReference type="InterPro" id="IPR019396">
    <property type="entry name" value="TM_Fragile-X-F-assoc"/>
</dbReference>
<evidence type="ECO:0000256" key="5">
    <source>
        <dbReference type="ARBA" id="ARBA00023288"/>
    </source>
</evidence>
<feature type="transmembrane region" description="Helical" evidence="6">
    <location>
        <begin position="99"/>
        <end position="118"/>
    </location>
</feature>
<dbReference type="OrthoDB" id="10250354at2759"/>
<dbReference type="InterPro" id="IPR001623">
    <property type="entry name" value="DnaJ_domain"/>
</dbReference>
<dbReference type="eggNOG" id="KOG0714">
    <property type="taxonomic scope" value="Eukaryota"/>
</dbReference>
<comment type="subcellular location">
    <subcellularLocation>
        <location evidence="1">Membrane</location>
        <topology evidence="1">Lipid-anchor</topology>
    </subcellularLocation>
</comment>
<keyword evidence="6" id="KW-1133">Transmembrane helix</keyword>
<keyword evidence="4" id="KW-0143">Chaperone</keyword>
<dbReference type="GO" id="GO:0005737">
    <property type="term" value="C:cytoplasm"/>
    <property type="evidence" value="ECO:0007669"/>
    <property type="project" value="UniProtKB-ARBA"/>
</dbReference>
<feature type="transmembrane region" description="Helical" evidence="6">
    <location>
        <begin position="345"/>
        <end position="370"/>
    </location>
</feature>
<keyword evidence="9" id="KW-1185">Reference proteome</keyword>
<dbReference type="KEGG" id="dpp:DICPUDRAFT_58843"/>
<dbReference type="SUPFAM" id="SSF46565">
    <property type="entry name" value="Chaperone J-domain"/>
    <property type="match status" value="1"/>
</dbReference>
<gene>
    <name evidence="8" type="ORF">DICPUDRAFT_58843</name>
</gene>
<feature type="domain" description="J" evidence="7">
    <location>
        <begin position="7"/>
        <end position="71"/>
    </location>
</feature>
<dbReference type="PROSITE" id="PS50076">
    <property type="entry name" value="DNAJ_2"/>
    <property type="match status" value="1"/>
</dbReference>
<dbReference type="InterPro" id="IPR051434">
    <property type="entry name" value="DnaJ_C_subfamily_member5"/>
</dbReference>
<dbReference type="OMA" id="QHTHDAY"/>
<dbReference type="Gene3D" id="1.10.287.110">
    <property type="entry name" value="DnaJ domain"/>
    <property type="match status" value="1"/>
</dbReference>
<reference evidence="9" key="1">
    <citation type="journal article" date="2011" name="Genome Biol.">
        <title>Comparative genomics of the social amoebae Dictyostelium discoideum and Dictyostelium purpureum.</title>
        <authorList>
            <consortium name="US DOE Joint Genome Institute (JGI-PGF)"/>
            <person name="Sucgang R."/>
            <person name="Kuo A."/>
            <person name="Tian X."/>
            <person name="Salerno W."/>
            <person name="Parikh A."/>
            <person name="Feasley C.L."/>
            <person name="Dalin E."/>
            <person name="Tu H."/>
            <person name="Huang E."/>
            <person name="Barry K."/>
            <person name="Lindquist E."/>
            <person name="Shapiro H."/>
            <person name="Bruce D."/>
            <person name="Schmutz J."/>
            <person name="Salamov A."/>
            <person name="Fey P."/>
            <person name="Gaudet P."/>
            <person name="Anjard C."/>
            <person name="Babu M.M."/>
            <person name="Basu S."/>
            <person name="Bushmanova Y."/>
            <person name="van der Wel H."/>
            <person name="Katoh-Kurasawa M."/>
            <person name="Dinh C."/>
            <person name="Coutinho P.M."/>
            <person name="Saito T."/>
            <person name="Elias M."/>
            <person name="Schaap P."/>
            <person name="Kay R.R."/>
            <person name="Henrissat B."/>
            <person name="Eichinger L."/>
            <person name="Rivero F."/>
            <person name="Putnam N.H."/>
            <person name="West C.M."/>
            <person name="Loomis W.F."/>
            <person name="Chisholm R.L."/>
            <person name="Shaulsky G."/>
            <person name="Strassmann J.E."/>
            <person name="Queller D.C."/>
            <person name="Kuspa A."/>
            <person name="Grigoriev I.V."/>
        </authorList>
    </citation>
    <scope>NUCLEOTIDE SEQUENCE [LARGE SCALE GENOMIC DNA]</scope>
    <source>
        <strain evidence="9">QSDP1</strain>
    </source>
</reference>
<dbReference type="SMART" id="SM00271">
    <property type="entry name" value="DnaJ"/>
    <property type="match status" value="1"/>
</dbReference>
<evidence type="ECO:0000313" key="9">
    <source>
        <dbReference type="Proteomes" id="UP000001064"/>
    </source>
</evidence>
<organism evidence="8 9">
    <name type="scientific">Dictyostelium purpureum</name>
    <name type="common">Slime mold</name>
    <dbReference type="NCBI Taxonomy" id="5786"/>
    <lineage>
        <taxon>Eukaryota</taxon>
        <taxon>Amoebozoa</taxon>
        <taxon>Evosea</taxon>
        <taxon>Eumycetozoa</taxon>
        <taxon>Dictyostelia</taxon>
        <taxon>Dictyosteliales</taxon>
        <taxon>Dictyosteliaceae</taxon>
        <taxon>Dictyostelium</taxon>
    </lineage>
</organism>
<evidence type="ECO:0000313" key="8">
    <source>
        <dbReference type="EMBL" id="EGC29368.1"/>
    </source>
</evidence>
<feature type="transmembrane region" description="Helical" evidence="6">
    <location>
        <begin position="312"/>
        <end position="333"/>
    </location>
</feature>
<feature type="transmembrane region" description="Helical" evidence="6">
    <location>
        <begin position="268"/>
        <end position="291"/>
    </location>
</feature>
<dbReference type="STRING" id="5786.F1A366"/>
<dbReference type="PANTHER" id="PTHR44027">
    <property type="entry name" value="DNAJ HOMOLOG SUBFAMILY C MEMBER 5 HOMOLOG"/>
    <property type="match status" value="1"/>
</dbReference>
<dbReference type="RefSeq" id="XP_003294112.1">
    <property type="nucleotide sequence ID" value="XM_003294064.1"/>
</dbReference>
<dbReference type="InterPro" id="IPR036869">
    <property type="entry name" value="J_dom_sf"/>
</dbReference>
<protein>
    <recommendedName>
        <fullName evidence="7">J domain-containing protein</fullName>
    </recommendedName>
</protein>
<dbReference type="FunFam" id="1.10.287.110:FF:000230">
    <property type="entry name" value="Uncharacterized protein"/>
    <property type="match status" value="1"/>
</dbReference>
<dbReference type="Pfam" id="PF00226">
    <property type="entry name" value="DnaJ"/>
    <property type="match status" value="1"/>
</dbReference>
<evidence type="ECO:0000256" key="3">
    <source>
        <dbReference type="ARBA" id="ARBA00023139"/>
    </source>
</evidence>
<feature type="transmembrane region" description="Helical" evidence="6">
    <location>
        <begin position="163"/>
        <end position="182"/>
    </location>
</feature>
<evidence type="ECO:0000256" key="1">
    <source>
        <dbReference type="ARBA" id="ARBA00004635"/>
    </source>
</evidence>
<dbReference type="GO" id="GO:0016020">
    <property type="term" value="C:membrane"/>
    <property type="evidence" value="ECO:0007669"/>
    <property type="project" value="UniProtKB-SubCell"/>
</dbReference>
<accession>F1A366</accession>
<dbReference type="InParanoid" id="F1A366"/>
<dbReference type="GeneID" id="10505425"/>
<evidence type="ECO:0000256" key="6">
    <source>
        <dbReference type="SAM" id="Phobius"/>
    </source>
</evidence>
<evidence type="ECO:0000256" key="2">
    <source>
        <dbReference type="ARBA" id="ARBA00023136"/>
    </source>
</evidence>
<evidence type="ECO:0000259" key="7">
    <source>
        <dbReference type="PROSITE" id="PS50076"/>
    </source>
</evidence>
<keyword evidence="5" id="KW-0449">Lipoprotein</keyword>
<sequence length="422" mass="48188">MNINTTRYYELLEVPVDASQEDIKRAYRVLALKYHPDKNPDPSAAEQFKEISEAYGVLSDPERRKLYDQYGAEGLKLFEGGGFGEEAAYVASMMGSIKYIGCLFCILLLVLILFPIFIVVKTKSGGVSWSWAKVFSPMWILVGISTLLFGIIAIRIKKLGTTVIFIQHICVLLFMAFLTANLDGRTHLMWAKVFIPIYILIAANMGKKYEVFKKDAYEKRFTDPEYLRPVTNFGLGRLGFWIRSFYTDLHACWFFVFLILKIDRAVGWTWYINSIPLFVYIGTYFIIMFLDNSAKSKNLDQIDEEDEGGHKFFVSIFCCIMIPVIIFIGLLAAHLTSDKFLIAKIFAPIFILLGLFFCGFCLIFCLMSFFGDKGYDEFAKNMGMDESNFFNVVNQKLQRPQRFLEGTAISVEQSSSSGEQNV</sequence>
<proteinExistence type="predicted"/>
<dbReference type="Proteomes" id="UP000001064">
    <property type="component" value="Unassembled WGS sequence"/>
</dbReference>
<keyword evidence="6" id="KW-0812">Transmembrane</keyword>
<dbReference type="PRINTS" id="PR00625">
    <property type="entry name" value="JDOMAIN"/>
</dbReference>
<dbReference type="EMBL" id="GL871442">
    <property type="protein sequence ID" value="EGC29368.1"/>
    <property type="molecule type" value="Genomic_DNA"/>
</dbReference>
<dbReference type="AlphaFoldDB" id="F1A366"/>
<evidence type="ECO:0000256" key="4">
    <source>
        <dbReference type="ARBA" id="ARBA00023186"/>
    </source>
</evidence>
<name>F1A366_DICPU</name>
<dbReference type="PANTHER" id="PTHR44027:SF7">
    <property type="entry name" value="DNAJ HOMOLOG SUBFAMILY C MEMBER 5 HOMOLOG"/>
    <property type="match status" value="1"/>
</dbReference>
<keyword evidence="2 6" id="KW-0472">Membrane</keyword>
<feature type="transmembrane region" description="Helical" evidence="6">
    <location>
        <begin position="245"/>
        <end position="262"/>
    </location>
</feature>
<dbReference type="CDD" id="cd06257">
    <property type="entry name" value="DnaJ"/>
    <property type="match status" value="1"/>
</dbReference>
<dbReference type="Pfam" id="PF10269">
    <property type="entry name" value="Tmemb_185A"/>
    <property type="match status" value="1"/>
</dbReference>
<dbReference type="VEuPathDB" id="AmoebaDB:DICPUDRAFT_58843"/>
<keyword evidence="3" id="KW-0564">Palmitate</keyword>
<feature type="transmembrane region" description="Helical" evidence="6">
    <location>
        <begin position="138"/>
        <end position="156"/>
    </location>
</feature>